<proteinExistence type="inferred from homology"/>
<feature type="region of interest" description="Disordered" evidence="3">
    <location>
        <begin position="1"/>
        <end position="48"/>
    </location>
</feature>
<sequence>MSAATPTPEDAGLPPPPTAPPPSNPPISHQTSPTPTTTTTTTTTSKPTILHLGDDIRWNHDLYAQLSQHFHIARSYSMPREEFKTALRENRWGSFVAIYRPFWSTGGEMGPWDRDLISLLPSSCKIYASAGAGFDWVDTKALAERGIIYCNSAPACTESVASTALMMLLSTFHMAMPSLLAARSLSAEQFRHANQTLAARIRNPNGRVLGIIGLGRIGFRIAQKARLACEMRIWYHDVVRQPAEREEEIGATWCESLDELLPGADCVVLATPFEGRVLLSRREFAMFKPGARLVNIARGKLVDEDALVEALDEGRISAAALDVHANEPYVDERLVMRENVLATCHTAGASVESHVGFERLGMENLMGYFFGDGPVTPVNLQWLKRSEEE</sequence>
<feature type="compositionally biased region" description="Pro residues" evidence="3">
    <location>
        <begin position="13"/>
        <end position="25"/>
    </location>
</feature>
<feature type="compositionally biased region" description="Low complexity" evidence="3">
    <location>
        <begin position="31"/>
        <end position="48"/>
    </location>
</feature>
<dbReference type="RefSeq" id="XP_033656461.1">
    <property type="nucleotide sequence ID" value="XM_033795366.1"/>
</dbReference>
<dbReference type="SUPFAM" id="SSF51735">
    <property type="entry name" value="NAD(P)-binding Rossmann-fold domains"/>
    <property type="match status" value="1"/>
</dbReference>
<dbReference type="GO" id="GO:0016618">
    <property type="term" value="F:hydroxypyruvate reductase [NAD(P)H] activity"/>
    <property type="evidence" value="ECO:0007669"/>
    <property type="project" value="TreeGrafter"/>
</dbReference>
<dbReference type="PROSITE" id="PS00671">
    <property type="entry name" value="D_2_HYDROXYACID_DH_3"/>
    <property type="match status" value="1"/>
</dbReference>
<dbReference type="InterPro" id="IPR036291">
    <property type="entry name" value="NAD(P)-bd_dom_sf"/>
</dbReference>
<keyword evidence="7" id="KW-1185">Reference proteome</keyword>
<dbReference type="InterPro" id="IPR029753">
    <property type="entry name" value="D-isomer_DH_CS"/>
</dbReference>
<name>A0A6A6JQU8_WESOR</name>
<feature type="domain" description="D-isomer specific 2-hydroxyacid dehydrogenase NAD-binding" evidence="5">
    <location>
        <begin position="185"/>
        <end position="347"/>
    </location>
</feature>
<dbReference type="SUPFAM" id="SSF52283">
    <property type="entry name" value="Formate/glycerate dehydrogenase catalytic domain-like"/>
    <property type="match status" value="1"/>
</dbReference>
<evidence type="ECO:0000256" key="3">
    <source>
        <dbReference type="SAM" id="MobiDB-lite"/>
    </source>
</evidence>
<dbReference type="GO" id="GO:0030267">
    <property type="term" value="F:glyoxylate reductase (NADPH) activity"/>
    <property type="evidence" value="ECO:0007669"/>
    <property type="project" value="TreeGrafter"/>
</dbReference>
<reference evidence="6" key="1">
    <citation type="journal article" date="2020" name="Stud. Mycol.">
        <title>101 Dothideomycetes genomes: a test case for predicting lifestyles and emergence of pathogens.</title>
        <authorList>
            <person name="Haridas S."/>
            <person name="Albert R."/>
            <person name="Binder M."/>
            <person name="Bloem J."/>
            <person name="Labutti K."/>
            <person name="Salamov A."/>
            <person name="Andreopoulos B."/>
            <person name="Baker S."/>
            <person name="Barry K."/>
            <person name="Bills G."/>
            <person name="Bluhm B."/>
            <person name="Cannon C."/>
            <person name="Castanera R."/>
            <person name="Culley D."/>
            <person name="Daum C."/>
            <person name="Ezra D."/>
            <person name="Gonzalez J."/>
            <person name="Henrissat B."/>
            <person name="Kuo A."/>
            <person name="Liang C."/>
            <person name="Lipzen A."/>
            <person name="Lutzoni F."/>
            <person name="Magnuson J."/>
            <person name="Mondo S."/>
            <person name="Nolan M."/>
            <person name="Ohm R."/>
            <person name="Pangilinan J."/>
            <person name="Park H.-J."/>
            <person name="Ramirez L."/>
            <person name="Alfaro M."/>
            <person name="Sun H."/>
            <person name="Tritt A."/>
            <person name="Yoshinaga Y."/>
            <person name="Zwiers L.-H."/>
            <person name="Turgeon B."/>
            <person name="Goodwin S."/>
            <person name="Spatafora J."/>
            <person name="Crous P."/>
            <person name="Grigoriev I."/>
        </authorList>
    </citation>
    <scope>NUCLEOTIDE SEQUENCE</scope>
    <source>
        <strain evidence="6">CBS 379.55</strain>
    </source>
</reference>
<dbReference type="AlphaFoldDB" id="A0A6A6JQU8"/>
<evidence type="ECO:0000313" key="7">
    <source>
        <dbReference type="Proteomes" id="UP000800097"/>
    </source>
</evidence>
<protein>
    <recommendedName>
        <fullName evidence="8">D-mandelate dehydrogenase-like protein</fullName>
    </recommendedName>
</protein>
<dbReference type="Proteomes" id="UP000800097">
    <property type="component" value="Unassembled WGS sequence"/>
</dbReference>
<dbReference type="Gene3D" id="3.40.50.720">
    <property type="entry name" value="NAD(P)-binding Rossmann-like Domain"/>
    <property type="match status" value="2"/>
</dbReference>
<evidence type="ECO:0000259" key="5">
    <source>
        <dbReference type="Pfam" id="PF02826"/>
    </source>
</evidence>
<dbReference type="OrthoDB" id="9991913at2759"/>
<evidence type="ECO:0000313" key="6">
    <source>
        <dbReference type="EMBL" id="KAF2278922.1"/>
    </source>
</evidence>
<dbReference type="GO" id="GO:0005829">
    <property type="term" value="C:cytosol"/>
    <property type="evidence" value="ECO:0007669"/>
    <property type="project" value="TreeGrafter"/>
</dbReference>
<feature type="domain" description="D-isomer specific 2-hydroxyacid dehydrogenase catalytic" evidence="4">
    <location>
        <begin position="111"/>
        <end position="378"/>
    </location>
</feature>
<evidence type="ECO:0000256" key="1">
    <source>
        <dbReference type="ARBA" id="ARBA00023002"/>
    </source>
</evidence>
<dbReference type="PANTHER" id="PTHR10996:SF281">
    <property type="entry name" value="D-ISOMER SPECIFIC 2-HYDROXYACID DEHYDROGENASE NAD-BINDING DOMAIN-CONTAINING PROTEIN-RELATED"/>
    <property type="match status" value="1"/>
</dbReference>
<organism evidence="6 7">
    <name type="scientific">Westerdykella ornata</name>
    <dbReference type="NCBI Taxonomy" id="318751"/>
    <lineage>
        <taxon>Eukaryota</taxon>
        <taxon>Fungi</taxon>
        <taxon>Dikarya</taxon>
        <taxon>Ascomycota</taxon>
        <taxon>Pezizomycotina</taxon>
        <taxon>Dothideomycetes</taxon>
        <taxon>Pleosporomycetidae</taxon>
        <taxon>Pleosporales</taxon>
        <taxon>Sporormiaceae</taxon>
        <taxon>Westerdykella</taxon>
    </lineage>
</organism>
<dbReference type="FunFam" id="3.40.50.720:FF:000526">
    <property type="entry name" value="D-mandelate dehydrogenase, putative"/>
    <property type="match status" value="1"/>
</dbReference>
<feature type="compositionally biased region" description="Low complexity" evidence="3">
    <location>
        <begin position="1"/>
        <end position="12"/>
    </location>
</feature>
<dbReference type="GO" id="GO:0051287">
    <property type="term" value="F:NAD binding"/>
    <property type="evidence" value="ECO:0007669"/>
    <property type="project" value="InterPro"/>
</dbReference>
<dbReference type="Pfam" id="PF02826">
    <property type="entry name" value="2-Hacid_dh_C"/>
    <property type="match status" value="1"/>
</dbReference>
<dbReference type="PROSITE" id="PS00065">
    <property type="entry name" value="D_2_HYDROXYACID_DH_1"/>
    <property type="match status" value="1"/>
</dbReference>
<accession>A0A6A6JQU8</accession>
<dbReference type="InterPro" id="IPR006139">
    <property type="entry name" value="D-isomer_2_OHA_DH_cat_dom"/>
</dbReference>
<evidence type="ECO:0008006" key="8">
    <source>
        <dbReference type="Google" id="ProtNLM"/>
    </source>
</evidence>
<dbReference type="GeneID" id="54548541"/>
<dbReference type="PANTHER" id="PTHR10996">
    <property type="entry name" value="2-HYDROXYACID DEHYDROGENASE-RELATED"/>
    <property type="match status" value="1"/>
</dbReference>
<evidence type="ECO:0000256" key="2">
    <source>
        <dbReference type="RuleBase" id="RU003719"/>
    </source>
</evidence>
<dbReference type="EMBL" id="ML986487">
    <property type="protein sequence ID" value="KAF2278922.1"/>
    <property type="molecule type" value="Genomic_DNA"/>
</dbReference>
<dbReference type="InterPro" id="IPR029752">
    <property type="entry name" value="D-isomer_DH_CS1"/>
</dbReference>
<gene>
    <name evidence="6" type="ORF">EI97DRAFT_372749</name>
</gene>
<dbReference type="InterPro" id="IPR006140">
    <property type="entry name" value="D-isomer_DH_NAD-bd"/>
</dbReference>
<keyword evidence="1 2" id="KW-0560">Oxidoreductase</keyword>
<evidence type="ECO:0000259" key="4">
    <source>
        <dbReference type="Pfam" id="PF00389"/>
    </source>
</evidence>
<comment type="similarity">
    <text evidence="2">Belongs to the D-isomer specific 2-hydroxyacid dehydrogenase family.</text>
</comment>
<dbReference type="InterPro" id="IPR050223">
    <property type="entry name" value="D-isomer_2-hydroxyacid_DH"/>
</dbReference>
<dbReference type="CDD" id="cd12168">
    <property type="entry name" value="Mand_dh_like"/>
    <property type="match status" value="1"/>
</dbReference>
<dbReference type="Pfam" id="PF00389">
    <property type="entry name" value="2-Hacid_dh"/>
    <property type="match status" value="1"/>
</dbReference>